<evidence type="ECO:0000259" key="6">
    <source>
        <dbReference type="Pfam" id="PF05154"/>
    </source>
</evidence>
<organism evidence="7 8">
    <name type="scientific">Aphis glycines</name>
    <name type="common">Soybean aphid</name>
    <dbReference type="NCBI Taxonomy" id="307491"/>
    <lineage>
        <taxon>Eukaryota</taxon>
        <taxon>Metazoa</taxon>
        <taxon>Ecdysozoa</taxon>
        <taxon>Arthropoda</taxon>
        <taxon>Hexapoda</taxon>
        <taxon>Insecta</taxon>
        <taxon>Pterygota</taxon>
        <taxon>Neoptera</taxon>
        <taxon>Paraneoptera</taxon>
        <taxon>Hemiptera</taxon>
        <taxon>Sternorrhyncha</taxon>
        <taxon>Aphidomorpha</taxon>
        <taxon>Aphidoidea</taxon>
        <taxon>Aphididae</taxon>
        <taxon>Aphidini</taxon>
        <taxon>Aphis</taxon>
        <taxon>Aphis</taxon>
    </lineage>
</organism>
<evidence type="ECO:0000313" key="8">
    <source>
        <dbReference type="Proteomes" id="UP000475862"/>
    </source>
</evidence>
<dbReference type="EMBL" id="VYZN01000042">
    <property type="protein sequence ID" value="KAE9530676.1"/>
    <property type="molecule type" value="Genomic_DNA"/>
</dbReference>
<accession>A0A6G0TCL1</accession>
<dbReference type="PANTHER" id="PTHR44733">
    <property type="entry name" value="DNAJ HOMOLOG SUBFAMILY C MEMBER 22"/>
    <property type="match status" value="1"/>
</dbReference>
<keyword evidence="2 5" id="KW-0812">Transmembrane</keyword>
<comment type="subcellular location">
    <subcellularLocation>
        <location evidence="1">Membrane</location>
        <topology evidence="1">Multi-pass membrane protein</topology>
    </subcellularLocation>
</comment>
<comment type="caution">
    <text evidence="7">The sequence shown here is derived from an EMBL/GenBank/DDBJ whole genome shotgun (WGS) entry which is preliminary data.</text>
</comment>
<keyword evidence="3 5" id="KW-1133">Transmembrane helix</keyword>
<gene>
    <name evidence="7" type="ORF">AGLY_011138</name>
</gene>
<proteinExistence type="predicted"/>
<evidence type="ECO:0000256" key="3">
    <source>
        <dbReference type="ARBA" id="ARBA00022989"/>
    </source>
</evidence>
<dbReference type="Proteomes" id="UP000475862">
    <property type="component" value="Unassembled WGS sequence"/>
</dbReference>
<evidence type="ECO:0000256" key="1">
    <source>
        <dbReference type="ARBA" id="ARBA00004141"/>
    </source>
</evidence>
<dbReference type="GO" id="GO:0016020">
    <property type="term" value="C:membrane"/>
    <property type="evidence" value="ECO:0007669"/>
    <property type="project" value="UniProtKB-SubCell"/>
</dbReference>
<protein>
    <recommendedName>
        <fullName evidence="6">TM2 domain-containing protein</fullName>
    </recommendedName>
</protein>
<dbReference type="OrthoDB" id="10262359at2759"/>
<keyword evidence="8" id="KW-1185">Reference proteome</keyword>
<name>A0A6G0TCL1_APHGL</name>
<feature type="transmembrane region" description="Helical" evidence="5">
    <location>
        <begin position="36"/>
        <end position="54"/>
    </location>
</feature>
<dbReference type="Pfam" id="PF05154">
    <property type="entry name" value="TM2"/>
    <property type="match status" value="1"/>
</dbReference>
<evidence type="ECO:0000256" key="4">
    <source>
        <dbReference type="ARBA" id="ARBA00023136"/>
    </source>
</evidence>
<evidence type="ECO:0000256" key="2">
    <source>
        <dbReference type="ARBA" id="ARBA00022692"/>
    </source>
</evidence>
<sequence length="262" mass="29743">MFGLPGIMSKGVSGVDRKNRSHGTSKTNNSNKSKTLTYLLWLIGGVCGLHHFYLGRDLQGVLWWCTFGGYFGFGWLRDLFYIGEYVADANKDEKYMKKVDYMVRVHEKPPFSTVRFTGMVVVAYLFSTVVSLAIPEDNVGGLSWQWLHIFTPLAAALGVWAVGNIGHETGSLKWPLICAYLVPMVGNPLKSFIFDKWGYDIDESTSFAIMILSAAWSFDHLEKRWRPKNQKTPGTLKRIIVISMCCLLYMALWSSYLYFNAK</sequence>
<feature type="domain" description="TM2" evidence="6">
    <location>
        <begin position="31"/>
        <end position="80"/>
    </location>
</feature>
<feature type="transmembrane region" description="Helical" evidence="5">
    <location>
        <begin position="239"/>
        <end position="259"/>
    </location>
</feature>
<feature type="transmembrane region" description="Helical" evidence="5">
    <location>
        <begin position="114"/>
        <end position="134"/>
    </location>
</feature>
<evidence type="ECO:0000313" key="7">
    <source>
        <dbReference type="EMBL" id="KAE9530676.1"/>
    </source>
</evidence>
<feature type="transmembrane region" description="Helical" evidence="5">
    <location>
        <begin position="146"/>
        <end position="165"/>
    </location>
</feature>
<dbReference type="InterPro" id="IPR007829">
    <property type="entry name" value="TM2"/>
</dbReference>
<dbReference type="AlphaFoldDB" id="A0A6G0TCL1"/>
<feature type="non-terminal residue" evidence="7">
    <location>
        <position position="262"/>
    </location>
</feature>
<evidence type="ECO:0000256" key="5">
    <source>
        <dbReference type="SAM" id="Phobius"/>
    </source>
</evidence>
<feature type="transmembrane region" description="Helical" evidence="5">
    <location>
        <begin position="60"/>
        <end position="76"/>
    </location>
</feature>
<keyword evidence="4 5" id="KW-0472">Membrane</keyword>
<dbReference type="PANTHER" id="PTHR44733:SF1">
    <property type="entry name" value="DNAJ HOMOLOG SUBFAMILY C MEMBER 22"/>
    <property type="match status" value="1"/>
</dbReference>
<reference evidence="7 8" key="1">
    <citation type="submission" date="2019-08" db="EMBL/GenBank/DDBJ databases">
        <title>The genome of the soybean aphid Biotype 1, its phylome, world population structure and adaptation to the North American continent.</title>
        <authorList>
            <person name="Giordano R."/>
            <person name="Donthu R.K."/>
            <person name="Hernandez A.G."/>
            <person name="Wright C.L."/>
            <person name="Zimin A.V."/>
        </authorList>
    </citation>
    <scope>NUCLEOTIDE SEQUENCE [LARGE SCALE GENOMIC DNA]</scope>
    <source>
        <tissue evidence="7">Whole aphids</tissue>
    </source>
</reference>